<dbReference type="Gene3D" id="2.40.128.110">
    <property type="entry name" value="Lipid/polyisoprenoid-binding, YceI-like"/>
    <property type="match status" value="1"/>
</dbReference>
<dbReference type="Pfam" id="PF04264">
    <property type="entry name" value="YceI"/>
    <property type="match status" value="1"/>
</dbReference>
<dbReference type="SMART" id="SM00867">
    <property type="entry name" value="YceI"/>
    <property type="match status" value="1"/>
</dbReference>
<protein>
    <submittedName>
        <fullName evidence="3">YceI family protein</fullName>
    </submittedName>
</protein>
<gene>
    <name evidence="3" type="ORF">ACFPCY_30290</name>
</gene>
<sequence length="232" mass="24525">MRRITRHWKKWLVAAVAAAVVLAVGGPYVYINLIEDEPPSALSLDEQTRETGTAAGVADLNGTWKVAAGSQAGYRVGENLFGQRTTAVGRTRKVTGEAVISGTRVTAGTWTVDLASVASDQSRRDERFRGDIMNTAQYPDATFKLTAPIDLGTAPPAVGAKITARATGNLTVHGTTRGVTFDVAAQRTAAGFQVTGQIPVTFSDFGVTAPNFGAIQVDKNGQVEFLLTFAKP</sequence>
<dbReference type="InterPro" id="IPR007372">
    <property type="entry name" value="Lipid/polyisoprenoid-bd_YceI"/>
</dbReference>
<dbReference type="SUPFAM" id="SSF101874">
    <property type="entry name" value="YceI-like"/>
    <property type="match status" value="1"/>
</dbReference>
<evidence type="ECO:0000313" key="4">
    <source>
        <dbReference type="Proteomes" id="UP001595872"/>
    </source>
</evidence>
<reference evidence="4" key="1">
    <citation type="journal article" date="2019" name="Int. J. Syst. Evol. Microbiol.">
        <title>The Global Catalogue of Microorganisms (GCM) 10K type strain sequencing project: providing services to taxonomists for standard genome sequencing and annotation.</title>
        <authorList>
            <consortium name="The Broad Institute Genomics Platform"/>
            <consortium name="The Broad Institute Genome Sequencing Center for Infectious Disease"/>
            <person name="Wu L."/>
            <person name="Ma J."/>
        </authorList>
    </citation>
    <scope>NUCLEOTIDE SEQUENCE [LARGE SCALE GENOMIC DNA]</scope>
    <source>
        <strain evidence="4">KLKA75</strain>
    </source>
</reference>
<evidence type="ECO:0000259" key="2">
    <source>
        <dbReference type="SMART" id="SM00867"/>
    </source>
</evidence>
<evidence type="ECO:0000256" key="1">
    <source>
        <dbReference type="ARBA" id="ARBA00008812"/>
    </source>
</evidence>
<dbReference type="EMBL" id="JBHSIT010000010">
    <property type="protein sequence ID" value="MFC4911628.1"/>
    <property type="molecule type" value="Genomic_DNA"/>
</dbReference>
<feature type="domain" description="Lipid/polyisoprenoid-binding YceI-like" evidence="2">
    <location>
        <begin position="63"/>
        <end position="230"/>
    </location>
</feature>
<comment type="caution">
    <text evidence="3">The sequence shown here is derived from an EMBL/GenBank/DDBJ whole genome shotgun (WGS) entry which is preliminary data.</text>
</comment>
<evidence type="ECO:0000313" key="3">
    <source>
        <dbReference type="EMBL" id="MFC4911628.1"/>
    </source>
</evidence>
<dbReference type="PANTHER" id="PTHR34406:SF1">
    <property type="entry name" value="PROTEIN YCEI"/>
    <property type="match status" value="1"/>
</dbReference>
<accession>A0ABV9U561</accession>
<name>A0ABV9U561_9ACTN</name>
<comment type="similarity">
    <text evidence="1">Belongs to the UPF0312 family.</text>
</comment>
<dbReference type="RefSeq" id="WP_378260746.1">
    <property type="nucleotide sequence ID" value="NZ_JBHSIT010000010.1"/>
</dbReference>
<dbReference type="InterPro" id="IPR036761">
    <property type="entry name" value="TTHA0802/YceI-like_sf"/>
</dbReference>
<organism evidence="3 4">
    <name type="scientific">Actinomadura gamaensis</name>
    <dbReference type="NCBI Taxonomy" id="1763541"/>
    <lineage>
        <taxon>Bacteria</taxon>
        <taxon>Bacillati</taxon>
        <taxon>Actinomycetota</taxon>
        <taxon>Actinomycetes</taxon>
        <taxon>Streptosporangiales</taxon>
        <taxon>Thermomonosporaceae</taxon>
        <taxon>Actinomadura</taxon>
    </lineage>
</organism>
<keyword evidence="4" id="KW-1185">Reference proteome</keyword>
<dbReference type="Proteomes" id="UP001595872">
    <property type="component" value="Unassembled WGS sequence"/>
</dbReference>
<proteinExistence type="inferred from homology"/>
<dbReference type="PANTHER" id="PTHR34406">
    <property type="entry name" value="PROTEIN YCEI"/>
    <property type="match status" value="1"/>
</dbReference>